<evidence type="ECO:0000256" key="13">
    <source>
        <dbReference type="ARBA" id="ARBA00045246"/>
    </source>
</evidence>
<keyword evidence="5 14" id="KW-0732">Signal</keyword>
<feature type="chain" id="PRO_5035768840" description="protein disulfide-isomerase" evidence="14">
    <location>
        <begin position="23"/>
        <end position="255"/>
    </location>
</feature>
<evidence type="ECO:0000256" key="8">
    <source>
        <dbReference type="ARBA" id="ARBA00023136"/>
    </source>
</evidence>
<evidence type="ECO:0000256" key="12">
    <source>
        <dbReference type="ARBA" id="ARBA00023284"/>
    </source>
</evidence>
<dbReference type="InterPro" id="IPR052250">
    <property type="entry name" value="PDI_TMX3"/>
</dbReference>
<dbReference type="PROSITE" id="PS51352">
    <property type="entry name" value="THIOREDOXIN_2"/>
    <property type="match status" value="1"/>
</dbReference>
<dbReference type="SUPFAM" id="SSF52833">
    <property type="entry name" value="Thioredoxin-like"/>
    <property type="match status" value="1"/>
</dbReference>
<accession>A0A8T3E5F1</accession>
<keyword evidence="17" id="KW-1185">Reference proteome</keyword>
<evidence type="ECO:0000256" key="9">
    <source>
        <dbReference type="ARBA" id="ARBA00023157"/>
    </source>
</evidence>
<evidence type="ECO:0000256" key="11">
    <source>
        <dbReference type="ARBA" id="ARBA00023235"/>
    </source>
</evidence>
<dbReference type="Proteomes" id="UP000829720">
    <property type="component" value="Unassembled WGS sequence"/>
</dbReference>
<feature type="signal peptide" evidence="14">
    <location>
        <begin position="1"/>
        <end position="22"/>
    </location>
</feature>
<dbReference type="PROSITE" id="PS00194">
    <property type="entry name" value="THIOREDOXIN_1"/>
    <property type="match status" value="1"/>
</dbReference>
<evidence type="ECO:0000313" key="17">
    <source>
        <dbReference type="Proteomes" id="UP000829720"/>
    </source>
</evidence>
<evidence type="ECO:0000256" key="10">
    <source>
        <dbReference type="ARBA" id="ARBA00023180"/>
    </source>
</evidence>
<evidence type="ECO:0000256" key="7">
    <source>
        <dbReference type="ARBA" id="ARBA00022989"/>
    </source>
</evidence>
<comment type="subcellular location">
    <subcellularLocation>
        <location evidence="2">Endoplasmic reticulum membrane</location>
        <topology evidence="2">Single-pass membrane protein</topology>
    </subcellularLocation>
</comment>
<dbReference type="PANTHER" id="PTHR46426">
    <property type="entry name" value="PROTEIN DISULFIDE-ISOMERASE TMX3"/>
    <property type="match status" value="1"/>
</dbReference>
<dbReference type="GO" id="GO:0009986">
    <property type="term" value="C:cell surface"/>
    <property type="evidence" value="ECO:0007669"/>
    <property type="project" value="TreeGrafter"/>
</dbReference>
<comment type="caution">
    <text evidence="16">The sequence shown here is derived from an EMBL/GenBank/DDBJ whole genome shotgun (WGS) entry which is preliminary data.</text>
</comment>
<keyword evidence="12" id="KW-0676">Redox-active center</keyword>
<dbReference type="AlphaFoldDB" id="A0A8T3E5F1"/>
<evidence type="ECO:0000256" key="14">
    <source>
        <dbReference type="SAM" id="SignalP"/>
    </source>
</evidence>
<keyword evidence="10" id="KW-0325">Glycoprotein</keyword>
<dbReference type="PRINTS" id="PR00421">
    <property type="entry name" value="THIOREDOXIN"/>
</dbReference>
<proteinExistence type="predicted"/>
<evidence type="ECO:0000313" key="16">
    <source>
        <dbReference type="EMBL" id="KAI1902098.1"/>
    </source>
</evidence>
<gene>
    <name evidence="16" type="ORF">AGOR_G00041210</name>
</gene>
<dbReference type="Pfam" id="PF00085">
    <property type="entry name" value="Thioredoxin"/>
    <property type="match status" value="1"/>
</dbReference>
<evidence type="ECO:0000256" key="6">
    <source>
        <dbReference type="ARBA" id="ARBA00022824"/>
    </source>
</evidence>
<dbReference type="OrthoDB" id="74910at2759"/>
<evidence type="ECO:0000256" key="2">
    <source>
        <dbReference type="ARBA" id="ARBA00004389"/>
    </source>
</evidence>
<dbReference type="EC" id="5.3.4.1" evidence="3"/>
<evidence type="ECO:0000256" key="1">
    <source>
        <dbReference type="ARBA" id="ARBA00001182"/>
    </source>
</evidence>
<dbReference type="Gene3D" id="3.40.30.10">
    <property type="entry name" value="Glutaredoxin"/>
    <property type="match status" value="1"/>
</dbReference>
<comment type="function">
    <text evidence="13">Probable disulfide isomerase, which participates in the folding of proteins containing disulfide bonds. May act as a dithiol oxidase. Acts as a regulator of endoplasmic reticulum-mitochondria contact sites via its ability to regulate redox signals.</text>
</comment>
<keyword evidence="9" id="KW-1015">Disulfide bond</keyword>
<reference evidence="16" key="1">
    <citation type="submission" date="2021-01" db="EMBL/GenBank/DDBJ databases">
        <authorList>
            <person name="Zahm M."/>
            <person name="Roques C."/>
            <person name="Cabau C."/>
            <person name="Klopp C."/>
            <person name="Donnadieu C."/>
            <person name="Jouanno E."/>
            <person name="Lampietro C."/>
            <person name="Louis A."/>
            <person name="Herpin A."/>
            <person name="Echchiki A."/>
            <person name="Berthelot C."/>
            <person name="Parey E."/>
            <person name="Roest-Crollius H."/>
            <person name="Braasch I."/>
            <person name="Postlethwait J."/>
            <person name="Bobe J."/>
            <person name="Montfort J."/>
            <person name="Bouchez O."/>
            <person name="Begum T."/>
            <person name="Mejri S."/>
            <person name="Adams A."/>
            <person name="Chen W.-J."/>
            <person name="Guiguen Y."/>
        </authorList>
    </citation>
    <scope>NUCLEOTIDE SEQUENCE</scope>
    <source>
        <tissue evidence="16">Blood</tissue>
    </source>
</reference>
<evidence type="ECO:0000256" key="5">
    <source>
        <dbReference type="ARBA" id="ARBA00022729"/>
    </source>
</evidence>
<dbReference type="PANTHER" id="PTHR46426:SF1">
    <property type="entry name" value="PROTEIN DISULFIDE-ISOMERASE TMX3"/>
    <property type="match status" value="1"/>
</dbReference>
<evidence type="ECO:0000259" key="15">
    <source>
        <dbReference type="PROSITE" id="PS51352"/>
    </source>
</evidence>
<feature type="domain" description="Thioredoxin" evidence="15">
    <location>
        <begin position="15"/>
        <end position="127"/>
    </location>
</feature>
<protein>
    <recommendedName>
        <fullName evidence="3">protein disulfide-isomerase</fullName>
        <ecNumber evidence="3">5.3.4.1</ecNumber>
    </recommendedName>
</protein>
<name>A0A8T3E5F1_9TELE</name>
<comment type="catalytic activity">
    <reaction evidence="1">
        <text>Catalyzes the rearrangement of -S-S- bonds in proteins.</text>
        <dbReference type="EC" id="5.3.4.1"/>
    </reaction>
</comment>
<keyword evidence="8" id="KW-0472">Membrane</keyword>
<dbReference type="GO" id="GO:0003756">
    <property type="term" value="F:protein disulfide isomerase activity"/>
    <property type="evidence" value="ECO:0007669"/>
    <property type="project" value="UniProtKB-EC"/>
</dbReference>
<keyword evidence="6" id="KW-0256">Endoplasmic reticulum</keyword>
<dbReference type="InterPro" id="IPR017937">
    <property type="entry name" value="Thioredoxin_CS"/>
</dbReference>
<dbReference type="InterPro" id="IPR013766">
    <property type="entry name" value="Thioredoxin_domain"/>
</dbReference>
<dbReference type="GO" id="GO:0005789">
    <property type="term" value="C:endoplasmic reticulum membrane"/>
    <property type="evidence" value="ECO:0007669"/>
    <property type="project" value="UniProtKB-SubCell"/>
</dbReference>
<keyword evidence="7" id="KW-1133">Transmembrane helix</keyword>
<keyword evidence="11" id="KW-0413">Isomerase</keyword>
<dbReference type="InterPro" id="IPR036249">
    <property type="entry name" value="Thioredoxin-like_sf"/>
</dbReference>
<dbReference type="CDD" id="cd03000">
    <property type="entry name" value="PDI_a_TMX3"/>
    <property type="match status" value="1"/>
</dbReference>
<sequence>MAKDKAVLTCAVVLLNIGLLLAYVEDLDDTFKDGRGDEVWLVEFYAPWCGYCKKLEPVWQEVGAELKSSGSLVNVGKMDATAYSGIASEFGVRGYPTIKLIKGDLAYNYRGARTKDDIIEFANRVAGPVVRSLPSKQMFEHVVGRHNVLFVYIGGESPLKEKYIEVASELIVFTYFFSAAEDILPKEVTLQEIPSVAVFKDGTYFLYDGAMLASTSVLLRGFPCALGTSRSEHLRPEGLWGMGDSKCGVVQDQLS</sequence>
<evidence type="ECO:0000256" key="3">
    <source>
        <dbReference type="ARBA" id="ARBA00012723"/>
    </source>
</evidence>
<organism evidence="16 17">
    <name type="scientific">Albula goreensis</name>
    <dbReference type="NCBI Taxonomy" id="1534307"/>
    <lineage>
        <taxon>Eukaryota</taxon>
        <taxon>Metazoa</taxon>
        <taxon>Chordata</taxon>
        <taxon>Craniata</taxon>
        <taxon>Vertebrata</taxon>
        <taxon>Euteleostomi</taxon>
        <taxon>Actinopterygii</taxon>
        <taxon>Neopterygii</taxon>
        <taxon>Teleostei</taxon>
        <taxon>Albuliformes</taxon>
        <taxon>Albulidae</taxon>
        <taxon>Albula</taxon>
    </lineage>
</organism>
<keyword evidence="4" id="KW-0812">Transmembrane</keyword>
<dbReference type="EMBL" id="JAERUA010000003">
    <property type="protein sequence ID" value="KAI1902098.1"/>
    <property type="molecule type" value="Genomic_DNA"/>
</dbReference>
<dbReference type="FunFam" id="3.40.30.10:FF:000121">
    <property type="entry name" value="protein disulfide-isomerase TMX3 isoform X1"/>
    <property type="match status" value="1"/>
</dbReference>
<evidence type="ECO:0000256" key="4">
    <source>
        <dbReference type="ARBA" id="ARBA00022692"/>
    </source>
</evidence>